<feature type="region of interest" description="Disordered" evidence="1">
    <location>
        <begin position="1"/>
        <end position="201"/>
    </location>
</feature>
<accession>A0A7C9QRE6</accession>
<evidence type="ECO:0000313" key="4">
    <source>
        <dbReference type="Proteomes" id="UP000480684"/>
    </source>
</evidence>
<evidence type="ECO:0000313" key="3">
    <source>
        <dbReference type="EMBL" id="NFV78622.1"/>
    </source>
</evidence>
<comment type="caution">
    <text evidence="3">The sequence shown here is derived from an EMBL/GenBank/DDBJ whole genome shotgun (WGS) entry which is preliminary data.</text>
</comment>
<feature type="compositionally biased region" description="Polar residues" evidence="1">
    <location>
        <begin position="60"/>
        <end position="74"/>
    </location>
</feature>
<feature type="domain" description="Cadherin-like" evidence="2">
    <location>
        <begin position="4152"/>
        <end position="4245"/>
    </location>
</feature>
<gene>
    <name evidence="3" type="ORF">G4223_00635</name>
</gene>
<reference evidence="3 4" key="1">
    <citation type="submission" date="2020-02" db="EMBL/GenBank/DDBJ databases">
        <authorList>
            <person name="Dziuba M."/>
            <person name="Kuznetsov B."/>
            <person name="Mardanov A."/>
            <person name="Ravin N."/>
            <person name="Grouzdev D."/>
        </authorList>
    </citation>
    <scope>NUCLEOTIDE SEQUENCE [LARGE SCALE GENOMIC DNA]</scope>
    <source>
        <strain evidence="3 4">SpK</strain>
    </source>
</reference>
<feature type="compositionally biased region" description="Polar residues" evidence="1">
    <location>
        <begin position="97"/>
        <end position="107"/>
    </location>
</feature>
<organism evidence="3 4">
    <name type="scientific">Magnetospirillum aberrantis SpK</name>
    <dbReference type="NCBI Taxonomy" id="908842"/>
    <lineage>
        <taxon>Bacteria</taxon>
        <taxon>Pseudomonadati</taxon>
        <taxon>Pseudomonadota</taxon>
        <taxon>Alphaproteobacteria</taxon>
        <taxon>Rhodospirillales</taxon>
        <taxon>Rhodospirillaceae</taxon>
        <taxon>Magnetospirillum</taxon>
    </lineage>
</organism>
<keyword evidence="4" id="KW-1185">Reference proteome</keyword>
<feature type="compositionally biased region" description="Acidic residues" evidence="1">
    <location>
        <begin position="184"/>
        <end position="194"/>
    </location>
</feature>
<feature type="compositionally biased region" description="Low complexity" evidence="1">
    <location>
        <begin position="749"/>
        <end position="770"/>
    </location>
</feature>
<feature type="compositionally biased region" description="Polar residues" evidence="1">
    <location>
        <begin position="1"/>
        <end position="25"/>
    </location>
</feature>
<feature type="compositionally biased region" description="Basic and acidic residues" evidence="1">
    <location>
        <begin position="44"/>
        <end position="57"/>
    </location>
</feature>
<feature type="region of interest" description="Disordered" evidence="1">
    <location>
        <begin position="749"/>
        <end position="779"/>
    </location>
</feature>
<dbReference type="Pfam" id="PF17892">
    <property type="entry name" value="Cadherin_5"/>
    <property type="match status" value="1"/>
</dbReference>
<dbReference type="RefSeq" id="WP_163673724.1">
    <property type="nucleotide sequence ID" value="NZ_JAAIYP010000004.1"/>
</dbReference>
<dbReference type="Gene3D" id="2.60.40.2810">
    <property type="match status" value="1"/>
</dbReference>
<name>A0A7C9QRE6_9PROT</name>
<sequence>MMAEENQNQSQDDVTDSGADQNIQTLHALHLDGKGAPTLDEADERSLNEQGDIRPEDVTGNANVQSAGRTTFEQMVQGGIQEAPVVPTGDNVVPDTVTPSEGDNQVAAQFDNVHPAFTPTAGLDEPDAPATPDQPPSPDFAPQVTPDPENPIPAGPDDNSATSGAPAPAAFAETLSEPPLAEDPTPDEIPEPEEIIPRVADAPAVTVQTASGIEDTDTRLDITVATADRDGGSETISAITISGVPAGFSFVNAAGQTVGVNTGNGSWSFTQDLLQDLYLRQPGNYSGDITLTVSATSTEISGDTATTTLPLSVHVEAVADAPGLDTRDAAGMEDQPIALSITVANNDTGNEGTGAYAAETQTVYIDRLPSGATLIDGATGQAITTRLDDDLVVDGTTIPAGSYVVSAAQLASLQVQSAPNDSADFSLDVWATSTEPSNGAVAITGFQTIDVDVGIVAPTVDGQATGQEGSWTTLDLSATVEHDLAGDQETLTVYVEGLPDGAEIRFADGTVPTAVVVDGVTRYDVTGHLDEVQVRWTDSRSDTDMDLTLRGVVHDTDVGTDRETPLGDTTAPDWNQSTATVHVTVQAVADGPSELSASGIGVEDKWFDLDITTGLIDTDDGSEVLTVQVAGPAGFLLADKNDTDHPYAGVTSDDGTTVTYTLSQAQLDGLQMRAKPDSDTDIALTIKATATETATGDDQVALAEKSLTIPLTVTVLSDADTPIVSVVKDTQTIDEDALFDLSKSVTGTFSDGTTPTTHAAVSGGSAESGSTLGGDASGDGSETITYRITANQDSRISLDGGATVVDFPAGSSVTVNAEDIRTGLVRLGGVEDWASSAGTPHLTFSVVTIATEATNDDALETADLARETVRESAPAILTIAVNPVADVATATLSVVASGYEDGLSGAADHTAGVSGGGIAITPTLTLSDADHSETPTGVLTITSTDPNMIAGEIEVTGGTVSRVDTVENGVVVKTVWTVEGADYTTADNATFTFGGLVFKPEADNDSDPKFDLAVQFQDSDGGPTAMVQLADQTVTVAAVADAPTLSTTAAGGLESASGPAEIALAIDANLTDGDGSETLYVYVTGIPADAATLSSYAQVVSGDVTIGGVTISGSADTPVYKLAVSDLENLKLVVNQGYSEDMRLTVYAQSVEGENGDVAVTGPSVLDVDIGVLAPTIGSTGPLAGAEDDYVSLASIVTQRQAGDATDSLSVYVEGLPDGASLYKLGAGGTYVALEPAEYQDASGATHTGYDVSALVGADGSLAGVYVKWDDANKADAIDFTLRSVVADVDADAAADAGGIDRATAYDQPYRDITDLTQDFTVTLTANADQPNLSASAIGVEDQWVAIDIDAALIDTDGSESLSVTISGVPAGMTLSAGTVITTADDGTTTWQLDPATDDLHALKLTGLAPNSDADFDLVVRATATESGDGAPVGTATATREVTVNVQVLSDADKPVVSVIQDTQTIDEDAWFNLATQISGSYSDAASADHAAVTATAGETGSVQGEATSADSSETLTYRITANQDSRITTDGGLTVKDFAAGQTIEVTAAQIASGKVLISGVEDWASSADNPNLTFSIVAVATETRGAADDALDDSLPDGLSRSSVSISAPAVLTLAVTPVVDSATATLTVSAVGYEDGLSGYDHTAGATGSGIAVNVTLELTDADKSEKPTGAVTITSTDPTMIAGTLELSGGTIHREDTVVDGVVVKSVWTIENGTFTTADNSSYALSGLVFKPQADNADDPTFDLSVKIQDTTTGAVADKDALNQTIVVNAVADQPLVEAHDTAFVESATGTDTFALDIDVARGADADGSETLYVLVTNLPKSAGTIVGTNVERITDGSIPGLGASDDNPVYRVLASDVDSLRLQPAAGWSTDLTLTVYSQTVEQEGDSALSAPDSLRVDIGVLDPVVDAPTSLTGNEDARISLSSVKVTLDAVDGSETRTVYVEAPSDVTLFDSSNKALTRITFTDADGVTHSGYDVSSLIDASTGALRASARNSAANDDGNFSLKVFALAQDVDSSTNTATNTAYGEDYQDTAQVTATIAVTVRAMADQPGQFSVVAAGVEDKWVALNLASLKLADTDGSETLSVTISGVPEGLTLTTADSSVQITQVNATTWKIEPVGDIDPTKTWLADTDLHITGLADAQEDLNFSFPLTVTATSTEHGTDGEIASGKTTSTRSVDVTVTVLGDADIPVVEVTAGATVATAETVAEDEFYNLNDAIRASSGENPGVYGYESTDGSETLSFRVTVSEDCVIKIGDTVYELKAGDTLPVSVSAQDIAEGKVWVGGTANWGSVDGDSVLGFQLTPIATEGDANASTDALNASNAVADEDLTRQTTAEGTAQWFYLKVTPQADTTDIVVSAAGLEDSTGIAIAPTITLRDTDGSESLTGTVDILVRCDENGDFPGTIAFSGTGLVDAGTEVYEGVTYHVYQVPVDQLTKVGDNSYQLNGATFAPTPNSDIDIQYCIRTTTVEEGNSNSYTTVSTPAVLAVAAVADAPALSIDADGATTDANGVVTVHDVEDGGADGLVSLDLKAALTDTDGSETLTNVELRSVPKGWGVVVVDQDGNTTAIAGTDDDGDGLFTFVINPSVFAEDSGLSVALVPPANSDVDVSGLQVWAKSTENAQAGRLDGDTQIDTATAEKTLTFNVQLDPVADKPTLMVTSARTSEDAGVALDIRASVTDSDETASVTITGVPTGGVLTYVSAETGLTVTTTFGGDVTSLTCSAAEARSLRFIPPPDASGKFTLSVTATATDTDPEGLAAASTASDTKELVVYARGVNDAILDAGGHDITTIGNLTAQGTEDASGNLVSLNLGSYSVDDIDGSETLSAVISGIPSGFTLVVKTEDGVQDLAGTLQYIGKDANGGAIWSVPTQYLDDIYIRVPHNYAGDFDLDVRLVTTEADGAATAIDKTLTVSVEAVADGPNISVAPSVKEDAFDPATGIPVAISVTPSDTSAESPEHITAITIDVDVPAGLPENTVLHLKLGDIVVEIGAGAEFTITPDSPLWASYDAATGKIEGLSLLGVPDGWSKNIALSVSATSEDINGTTASSSTSSAKVVITAQADEPDWSLNSGAAQVDDHWTGTASIGQAVDMGLSATAGDPDGSESIYFIVSGVPNGVVLNHGYNNGDGTWTVLNTGEDGWTLTATSTYSGQATLTVTPVVVDKDPDGGSDRESFAAKTFVLAVTDENGGIGTWPDSEATVPALSSSPLDGVEENAVSLGGVTASAAAGDTVSAIVLTLPAGVTVVSTTDDDGNTIAWYNPVSGSWTIDPGHLDDFTVKPPKDLSGTFSLELTAVSEHNGLTSSTTSTVAVADLAPVTDGASLTAAVTGGDSTEDGGPVTFSLTVEGNETQYYSEILEDGTITVSISTSGSSTPPGTLATGTLANGAVVAEGSTPGTYVITLTEAQKTAFANDESFTLEDLSFTPAANFSGTVSVGFSTSVVDPGADAVTSTGGVSFTVTPEVDSTTFVAGTMSGNEDSAIALNLTIEHQDLAGTGDWGSETASVVITGVPAGAIIQGATNNGPVTVDGVTTYSWTVKRANLEVSEDGITLKNVSFVSASDDSSDVALTFTTYVFEKGSSDPVSSSATYTVTVDGVTDGAILNPVDAVGVEDKVTAIDLGTELIDIVGTSEETYIQLSGLPSDCTFTDADGVKLTLASEPVLDPDTNTTTWTFSTTEVAALGLMTGGKLYVVGPANVSGSWNLTAQAFTRDTDGANAQWVASNALPLTLTLTAEADTPTLTLGGDADATEIAAGMVEDGTLRLDLGAALKDTDGSESLGLTITGAPAGSVILVDSGDGTVIEIHGQDGVWTISAGTALSLDTLSIVPPANYNGDFTLEVTASATEMAGGSASSATKQIHVTVDAGNDAPVTTVVSGGIGIEGGVHTTPVMLLKDADQIGFTDVDFGVAETVMLGSMTVSISGGSGRSAADSLSLDGLDVTLAEDGTLQVHLDDGSTVTVAYDHASQSLTFTGAASAEQYADLARHVVFSSQTEAVAAGTRVVSFSVTDLEGAASTGTTTGITVTVAEGASLQGAASGDVSFTAAGAPVLAAGTLGVVEDAAPFSLGLSMAWTADADIPVTISGLPAGTVLLDANNAVVDPDSLTAGQLAGLRVDLPDDWNGSVSLTVTATAGATTLTEQVTVTATAVNDAPTTSAVTLTGTDEGTAFTFTRAQLLANAHDVEGDALSVGGLSALHGTVTDNGDGTYTYRPSGDYAGTDTINYTIADIHGATVETTASFLVSPINDAPEITADVTSQTVTGTDGSISDPLLVLSDSANLAFSDVDDTKMSSMVVHLDGLDGDTLGLADKDLALNASCELVIKGTDILVSYDQTSHTLTFSGEADTSVYANLARSVVLSSSDGTLAAGEREISFTLYDDGGDASLPFSTSLTLDDGTTTSFEVERDALGTVYWNGATPVLNGSDADDTFMVSATGQWSVNGYDGADTLVLDPQQGSWLFQVDTDGALHATMTDAFGQSHDGVIHLNPDSATSGLDHPFSIDHNQVVFNDAASGSIDFGDGNHVDFHNLEKIHG</sequence>
<protein>
    <recommendedName>
        <fullName evidence="2">Cadherin-like domain-containing protein</fullName>
    </recommendedName>
</protein>
<evidence type="ECO:0000259" key="2">
    <source>
        <dbReference type="Pfam" id="PF17892"/>
    </source>
</evidence>
<dbReference type="Proteomes" id="UP000480684">
    <property type="component" value="Unassembled WGS sequence"/>
</dbReference>
<dbReference type="EMBL" id="JAAIYP010000004">
    <property type="protein sequence ID" value="NFV78622.1"/>
    <property type="molecule type" value="Genomic_DNA"/>
</dbReference>
<evidence type="ECO:0000256" key="1">
    <source>
        <dbReference type="SAM" id="MobiDB-lite"/>
    </source>
</evidence>
<dbReference type="InterPro" id="IPR041690">
    <property type="entry name" value="Cadherin_5"/>
</dbReference>
<proteinExistence type="predicted"/>